<keyword evidence="4" id="KW-1185">Reference proteome</keyword>
<dbReference type="PANTHER" id="PTHR33755">
    <property type="entry name" value="TOXIN PARE1-RELATED"/>
    <property type="match status" value="1"/>
</dbReference>
<dbReference type="InterPro" id="IPR007712">
    <property type="entry name" value="RelE/ParE_toxin"/>
</dbReference>
<dbReference type="EMBL" id="CP036426">
    <property type="protein sequence ID" value="QDV38738.1"/>
    <property type="molecule type" value="Genomic_DNA"/>
</dbReference>
<reference evidence="3 4" key="1">
    <citation type="submission" date="2019-02" db="EMBL/GenBank/DDBJ databases">
        <title>Deep-cultivation of Planctomycetes and their phenomic and genomic characterization uncovers novel biology.</title>
        <authorList>
            <person name="Wiegand S."/>
            <person name="Jogler M."/>
            <person name="Boedeker C."/>
            <person name="Pinto D."/>
            <person name="Vollmers J."/>
            <person name="Rivas-Marin E."/>
            <person name="Kohn T."/>
            <person name="Peeters S.H."/>
            <person name="Heuer A."/>
            <person name="Rast P."/>
            <person name="Oberbeckmann S."/>
            <person name="Bunk B."/>
            <person name="Jeske O."/>
            <person name="Meyerdierks A."/>
            <person name="Storesund J.E."/>
            <person name="Kallscheuer N."/>
            <person name="Luecker S."/>
            <person name="Lage O.M."/>
            <person name="Pohl T."/>
            <person name="Merkel B.J."/>
            <person name="Hornburger P."/>
            <person name="Mueller R.-W."/>
            <person name="Bruemmer F."/>
            <person name="Labrenz M."/>
            <person name="Spormann A.M."/>
            <person name="Op den Camp H."/>
            <person name="Overmann J."/>
            <person name="Amann R."/>
            <person name="Jetten M.S.M."/>
            <person name="Mascher T."/>
            <person name="Medema M.H."/>
            <person name="Devos D.P."/>
            <person name="Kaster A.-K."/>
            <person name="Ovreas L."/>
            <person name="Rohde M."/>
            <person name="Galperin M.Y."/>
            <person name="Jogler C."/>
        </authorList>
    </citation>
    <scope>NUCLEOTIDE SEQUENCE [LARGE SCALE GENOMIC DNA]</scope>
    <source>
        <strain evidence="3 4">ElP</strain>
    </source>
</reference>
<evidence type="ECO:0000313" key="4">
    <source>
        <dbReference type="Proteomes" id="UP000317835"/>
    </source>
</evidence>
<protein>
    <submittedName>
        <fullName evidence="3">Plasmid stabilization system protein</fullName>
    </submittedName>
</protein>
<dbReference type="OrthoDB" id="9809155at2"/>
<dbReference type="InterPro" id="IPR035093">
    <property type="entry name" value="RelE/ParE_toxin_dom_sf"/>
</dbReference>
<dbReference type="RefSeq" id="WP_145277477.1">
    <property type="nucleotide sequence ID" value="NZ_CP036426.1"/>
</dbReference>
<keyword evidence="2" id="KW-1277">Toxin-antitoxin system</keyword>
<gene>
    <name evidence="3" type="ORF">ElP_66940</name>
</gene>
<dbReference type="InterPro" id="IPR051803">
    <property type="entry name" value="TA_system_RelE-like_toxin"/>
</dbReference>
<evidence type="ECO:0000256" key="1">
    <source>
        <dbReference type="ARBA" id="ARBA00006226"/>
    </source>
</evidence>
<evidence type="ECO:0000313" key="3">
    <source>
        <dbReference type="EMBL" id="QDV38738.1"/>
    </source>
</evidence>
<accession>A0A518HCZ4</accession>
<sequence>MSLPLVIRRAARVEFDEAFDWYERQEIGLGVKFADRVQATFDSISAMPELHALVYRDVRKALVKPYPYSIFYRIRGHRVVVLAVFHSKRDPKIWKSRV</sequence>
<dbReference type="AlphaFoldDB" id="A0A518HCZ4"/>
<organism evidence="3 4">
    <name type="scientific">Tautonia plasticadhaerens</name>
    <dbReference type="NCBI Taxonomy" id="2527974"/>
    <lineage>
        <taxon>Bacteria</taxon>
        <taxon>Pseudomonadati</taxon>
        <taxon>Planctomycetota</taxon>
        <taxon>Planctomycetia</taxon>
        <taxon>Isosphaerales</taxon>
        <taxon>Isosphaeraceae</taxon>
        <taxon>Tautonia</taxon>
    </lineage>
</organism>
<dbReference type="Gene3D" id="3.30.2310.20">
    <property type="entry name" value="RelE-like"/>
    <property type="match status" value="1"/>
</dbReference>
<dbReference type="KEGG" id="tpla:ElP_66940"/>
<comment type="similarity">
    <text evidence="1">Belongs to the RelE toxin family.</text>
</comment>
<proteinExistence type="inferred from homology"/>
<name>A0A518HCZ4_9BACT</name>
<dbReference type="PANTHER" id="PTHR33755:SF8">
    <property type="entry name" value="TOXIN PARE2"/>
    <property type="match status" value="1"/>
</dbReference>
<dbReference type="Pfam" id="PF05016">
    <property type="entry name" value="ParE_toxin"/>
    <property type="match status" value="1"/>
</dbReference>
<evidence type="ECO:0000256" key="2">
    <source>
        <dbReference type="ARBA" id="ARBA00022649"/>
    </source>
</evidence>
<dbReference type="Proteomes" id="UP000317835">
    <property type="component" value="Chromosome"/>
</dbReference>